<evidence type="ECO:0000256" key="3">
    <source>
        <dbReference type="SAM" id="MobiDB-lite"/>
    </source>
</evidence>
<keyword evidence="2" id="KW-0645">Protease</keyword>
<evidence type="ECO:0000259" key="4">
    <source>
        <dbReference type="Pfam" id="PF04424"/>
    </source>
</evidence>
<evidence type="ECO:0000256" key="1">
    <source>
        <dbReference type="ARBA" id="ARBA00006616"/>
    </source>
</evidence>
<keyword evidence="5" id="KW-1185">Reference proteome</keyword>
<dbReference type="InterPro" id="IPR007518">
    <property type="entry name" value="MINDY"/>
</dbReference>
<dbReference type="GO" id="GO:0006508">
    <property type="term" value="P:proteolysis"/>
    <property type="evidence" value="ECO:0007669"/>
    <property type="project" value="UniProtKB-KW"/>
</dbReference>
<evidence type="ECO:0000313" key="6">
    <source>
        <dbReference type="WBParaSite" id="maker-uti_cns_0015290-snap-gene-0.2-mRNA-1"/>
    </source>
</evidence>
<dbReference type="AlphaFoldDB" id="A0A1I8IR22"/>
<feature type="compositionally biased region" description="Polar residues" evidence="3">
    <location>
        <begin position="59"/>
        <end position="70"/>
    </location>
</feature>
<protein>
    <recommendedName>
        <fullName evidence="2">Ubiquitin carboxyl-terminal hydrolase</fullName>
        <ecNumber evidence="2">3.4.19.12</ecNumber>
    </recommendedName>
</protein>
<keyword evidence="2" id="KW-0833">Ubl conjugation pathway</keyword>
<dbReference type="EC" id="3.4.19.12" evidence="2"/>
<dbReference type="PANTHER" id="PTHR18063:SF6">
    <property type="entry name" value="UBIQUITIN CARBOXYL-TERMINAL HYDROLASE"/>
    <property type="match status" value="1"/>
</dbReference>
<dbReference type="GO" id="GO:0004843">
    <property type="term" value="F:cysteine-type deubiquitinase activity"/>
    <property type="evidence" value="ECO:0007669"/>
    <property type="project" value="UniProtKB-UniRule"/>
</dbReference>
<reference evidence="6" key="1">
    <citation type="submission" date="2016-11" db="UniProtKB">
        <authorList>
            <consortium name="WormBaseParasite"/>
        </authorList>
    </citation>
    <scope>IDENTIFICATION</scope>
</reference>
<feature type="domain" description="MINDY deubiquitinase" evidence="4">
    <location>
        <begin position="76"/>
        <end position="332"/>
    </location>
</feature>
<comment type="function">
    <text evidence="2">Hydrolase that can specifically remove 'Lys-48'-linked conjugated ubiquitin from proteins. Has exodeubiquitinase activity and has a preference for long polyubiquitin chains. May play a regulatory role at the level of protein turnover.</text>
</comment>
<evidence type="ECO:0000256" key="2">
    <source>
        <dbReference type="RuleBase" id="RU367139"/>
    </source>
</evidence>
<accession>A0A1I8IR22</accession>
<dbReference type="Pfam" id="PF04424">
    <property type="entry name" value="MINDY_DUB"/>
    <property type="match status" value="1"/>
</dbReference>
<name>A0A1I8IR22_9PLAT</name>
<dbReference type="GO" id="GO:0016807">
    <property type="term" value="F:cysteine-type carboxypeptidase activity"/>
    <property type="evidence" value="ECO:0007669"/>
    <property type="project" value="TreeGrafter"/>
</dbReference>
<feature type="compositionally biased region" description="Acidic residues" evidence="3">
    <location>
        <begin position="1"/>
        <end position="12"/>
    </location>
</feature>
<keyword evidence="2" id="KW-0378">Hydrolase</keyword>
<feature type="compositionally biased region" description="Basic and acidic residues" evidence="3">
    <location>
        <begin position="19"/>
        <end position="28"/>
    </location>
</feature>
<dbReference type="GO" id="GO:0005829">
    <property type="term" value="C:cytosol"/>
    <property type="evidence" value="ECO:0007669"/>
    <property type="project" value="TreeGrafter"/>
</dbReference>
<dbReference type="PANTHER" id="PTHR18063">
    <property type="entry name" value="NF-E2 INDUCIBLE PROTEIN"/>
    <property type="match status" value="1"/>
</dbReference>
<feature type="region of interest" description="Disordered" evidence="3">
    <location>
        <begin position="1"/>
        <end position="70"/>
    </location>
</feature>
<organism evidence="5 6">
    <name type="scientific">Macrostomum lignano</name>
    <dbReference type="NCBI Taxonomy" id="282301"/>
    <lineage>
        <taxon>Eukaryota</taxon>
        <taxon>Metazoa</taxon>
        <taxon>Spiralia</taxon>
        <taxon>Lophotrochozoa</taxon>
        <taxon>Platyhelminthes</taxon>
        <taxon>Rhabditophora</taxon>
        <taxon>Macrostomorpha</taxon>
        <taxon>Macrostomida</taxon>
        <taxon>Macrostomidae</taxon>
        <taxon>Macrostomum</taxon>
    </lineage>
</organism>
<dbReference type="Proteomes" id="UP000095280">
    <property type="component" value="Unplaced"/>
</dbReference>
<evidence type="ECO:0000313" key="5">
    <source>
        <dbReference type="Proteomes" id="UP000095280"/>
    </source>
</evidence>
<dbReference type="GO" id="GO:1990380">
    <property type="term" value="F:K48-linked deubiquitinase activity"/>
    <property type="evidence" value="ECO:0007669"/>
    <property type="project" value="UniProtKB-UniRule"/>
</dbReference>
<dbReference type="WBParaSite" id="maker-uti_cns_0015290-snap-gene-0.2-mRNA-1">
    <property type="protein sequence ID" value="maker-uti_cns_0015290-snap-gene-0.2-mRNA-1"/>
    <property type="gene ID" value="maker-uti_cns_0015290-snap-gene-0.2"/>
</dbReference>
<proteinExistence type="inferred from homology"/>
<dbReference type="GO" id="GO:0036435">
    <property type="term" value="F:K48-linked polyubiquitin modification-dependent protein binding"/>
    <property type="evidence" value="ECO:0007669"/>
    <property type="project" value="UniProtKB-UniRule"/>
</dbReference>
<dbReference type="GO" id="GO:0071108">
    <property type="term" value="P:protein K48-linked deubiquitination"/>
    <property type="evidence" value="ECO:0007669"/>
    <property type="project" value="TreeGrafter"/>
</dbReference>
<sequence>MSDQLQQDEQEQEPQQQQEKLELQKQSEESITVEQIEQPKDIAGSSSGSNSAPVVAAERSTNASSIDSAGTDSSDIYHVKWIRHAGKQHPVVTQNINGPCPLLAIANILLLRGTISLPSGCDYVASQDLMQRLGDALLDIVTRQQQSNAGNKDEQNNLEQLVGDSLSLFPRLQTGLDINIGFSGYSKFEYTPELDIFDRFNIELVHGWVLDPQQCDVAQFIEQLTYNQLVEKIITAKNGEDQELLAQAIAAEEFLNCSSNQLTVFGLWQLTESLKEGSLCVLFRNNHFSTLTKHQGQLYLLVTDQGYLHQPDVVWETLNNIDNDSTFMNADFRRSDIEPSAGYPVHSPTGEAMDQVEQDRQLALALQGQTGEFSS</sequence>
<comment type="similarity">
    <text evidence="1 2">Belongs to the MINDY deubiquitinase family. FAM63 subfamily.</text>
</comment>
<dbReference type="InterPro" id="IPR033979">
    <property type="entry name" value="MINDY_domain"/>
</dbReference>
<comment type="catalytic activity">
    <reaction evidence="2">
        <text>Thiol-dependent hydrolysis of ester, thioester, amide, peptide and isopeptide bonds formed by the C-terminal Gly of ubiquitin (a 76-residue protein attached to proteins as an intracellular targeting signal).</text>
        <dbReference type="EC" id="3.4.19.12"/>
    </reaction>
</comment>
<dbReference type="GO" id="GO:0140934">
    <property type="term" value="F:histone deubiquitinase activity"/>
    <property type="evidence" value="ECO:0007669"/>
    <property type="project" value="UniProtKB-UniRule"/>
</dbReference>
<keyword evidence="2" id="KW-0788">Thiol protease</keyword>
<dbReference type="GO" id="GO:0071944">
    <property type="term" value="C:cell periphery"/>
    <property type="evidence" value="ECO:0007669"/>
    <property type="project" value="TreeGrafter"/>
</dbReference>